<keyword evidence="7" id="KW-0812">Transmembrane</keyword>
<protein>
    <submittedName>
        <fullName evidence="10">PHD finger protein 6-like</fullName>
    </submittedName>
</protein>
<evidence type="ECO:0000256" key="7">
    <source>
        <dbReference type="SAM" id="Phobius"/>
    </source>
</evidence>
<evidence type="ECO:0000256" key="2">
    <source>
        <dbReference type="ARBA" id="ARBA00022723"/>
    </source>
</evidence>
<dbReference type="InterPro" id="IPR001965">
    <property type="entry name" value="Znf_PHD"/>
</dbReference>
<reference evidence="10" key="2">
    <citation type="submission" date="2025-08" db="UniProtKB">
        <authorList>
            <consortium name="Ensembl"/>
        </authorList>
    </citation>
    <scope>IDENTIFICATION</scope>
</reference>
<dbReference type="InterPro" id="IPR051188">
    <property type="entry name" value="PHD-type_Zinc_Finger"/>
</dbReference>
<keyword evidence="3" id="KW-0863">Zinc-finger</keyword>
<name>A0A8C4RYF2_ERPCA</name>
<dbReference type="GO" id="GO:0008270">
    <property type="term" value="F:zinc ion binding"/>
    <property type="evidence" value="ECO:0007669"/>
    <property type="project" value="UniProtKB-KW"/>
</dbReference>
<dbReference type="GeneTree" id="ENSGT00950000182865"/>
<evidence type="ECO:0000313" key="10">
    <source>
        <dbReference type="Ensembl" id="ENSECRP00000008639.1"/>
    </source>
</evidence>
<keyword evidence="7" id="KW-1133">Transmembrane helix</keyword>
<dbReference type="GO" id="GO:0005634">
    <property type="term" value="C:nucleus"/>
    <property type="evidence" value="ECO:0007669"/>
    <property type="project" value="UniProtKB-SubCell"/>
</dbReference>
<evidence type="ECO:0000313" key="11">
    <source>
        <dbReference type="Proteomes" id="UP000694620"/>
    </source>
</evidence>
<dbReference type="InterPro" id="IPR034732">
    <property type="entry name" value="EPHD"/>
</dbReference>
<keyword evidence="5" id="KW-0539">Nucleus</keyword>
<dbReference type="Proteomes" id="UP000694620">
    <property type="component" value="Chromosome 4"/>
</dbReference>
<accession>A0A8C4RYF2</accession>
<evidence type="ECO:0000256" key="1">
    <source>
        <dbReference type="ARBA" id="ARBA00004123"/>
    </source>
</evidence>
<dbReference type="AlphaFoldDB" id="A0A8C4RYF2"/>
<dbReference type="PANTHER" id="PTHR12420:SF4">
    <property type="entry name" value="PHD FINGER PROTEIN 11"/>
    <property type="match status" value="1"/>
</dbReference>
<sequence length="308" mass="34827">MLTLLSVSFLARAAETSSWWRAQCFCIFSCTGRMAVGKLCCAFCKLDYESSETGPLLKKEDVCAHELCMLYSSNLTTQNSPVGDDLVGFLLKDVKEELKRGRKLRCPSCKRNGATIGCEIKKCPKSYHYLCAKKEEAVLVENEAKHTFELYCKKHVSRCPTGSGNKIDCDTKEFKAVRSPVKSESSSLKRNRTVKSRKRKRNKSLEDSDSEFHPSSCDSETTDDSIDYDMPKNHTTSSPTHCHVPEIGNEQSPSENHQYENGKDYSGEDSDDTHVSSVVSILIFFSVSFLFFYHCDIFLWLYTRSGQI</sequence>
<feature type="domain" description="PHD-type" evidence="9">
    <location>
        <begin position="38"/>
        <end position="156"/>
    </location>
</feature>
<evidence type="ECO:0000256" key="4">
    <source>
        <dbReference type="ARBA" id="ARBA00022833"/>
    </source>
</evidence>
<evidence type="ECO:0000256" key="3">
    <source>
        <dbReference type="ARBA" id="ARBA00022771"/>
    </source>
</evidence>
<dbReference type="PROSITE" id="PS51805">
    <property type="entry name" value="EPHD"/>
    <property type="match status" value="1"/>
</dbReference>
<reference evidence="10" key="1">
    <citation type="submission" date="2021-06" db="EMBL/GenBank/DDBJ databases">
        <authorList>
            <consortium name="Wellcome Sanger Institute Data Sharing"/>
        </authorList>
    </citation>
    <scope>NUCLEOTIDE SEQUENCE [LARGE SCALE GENOMIC DNA]</scope>
</reference>
<feature type="transmembrane region" description="Helical" evidence="7">
    <location>
        <begin position="278"/>
        <end position="302"/>
    </location>
</feature>
<evidence type="ECO:0000256" key="6">
    <source>
        <dbReference type="SAM" id="MobiDB-lite"/>
    </source>
</evidence>
<feature type="region of interest" description="Disordered" evidence="6">
    <location>
        <begin position="180"/>
        <end position="270"/>
    </location>
</feature>
<dbReference type="Ensembl" id="ENSECRT00000008784.1">
    <property type="protein sequence ID" value="ENSECRP00000008639.1"/>
    <property type="gene ID" value="ENSECRG00000005795.1"/>
</dbReference>
<proteinExistence type="predicted"/>
<dbReference type="Pfam" id="PF13771">
    <property type="entry name" value="zf-HC5HC2H"/>
    <property type="match status" value="1"/>
</dbReference>
<keyword evidence="8" id="KW-0732">Signal</keyword>
<dbReference type="PANTHER" id="PTHR12420">
    <property type="entry name" value="PHD FINGER PROTEIN"/>
    <property type="match status" value="1"/>
</dbReference>
<feature type="compositionally biased region" description="Basic and acidic residues" evidence="6">
    <location>
        <begin position="257"/>
        <end position="266"/>
    </location>
</feature>
<dbReference type="InterPro" id="IPR013083">
    <property type="entry name" value="Znf_RING/FYVE/PHD"/>
</dbReference>
<organism evidence="10 11">
    <name type="scientific">Erpetoichthys calabaricus</name>
    <name type="common">Rope fish</name>
    <name type="synonym">Calamoichthys calabaricus</name>
    <dbReference type="NCBI Taxonomy" id="27687"/>
    <lineage>
        <taxon>Eukaryota</taxon>
        <taxon>Metazoa</taxon>
        <taxon>Chordata</taxon>
        <taxon>Craniata</taxon>
        <taxon>Vertebrata</taxon>
        <taxon>Euteleostomi</taxon>
        <taxon>Actinopterygii</taxon>
        <taxon>Polypteriformes</taxon>
        <taxon>Polypteridae</taxon>
        <taxon>Erpetoichthys</taxon>
    </lineage>
</organism>
<keyword evidence="11" id="KW-1185">Reference proteome</keyword>
<feature type="signal peptide" evidence="8">
    <location>
        <begin position="1"/>
        <end position="16"/>
    </location>
</feature>
<evidence type="ECO:0000259" key="9">
    <source>
        <dbReference type="PROSITE" id="PS51805"/>
    </source>
</evidence>
<evidence type="ECO:0000256" key="5">
    <source>
        <dbReference type="ARBA" id="ARBA00023242"/>
    </source>
</evidence>
<keyword evidence="4" id="KW-0862">Zinc</keyword>
<dbReference type="Gene3D" id="3.30.40.10">
    <property type="entry name" value="Zinc/RING finger domain, C3HC4 (zinc finger)"/>
    <property type="match status" value="1"/>
</dbReference>
<keyword evidence="7" id="KW-0472">Membrane</keyword>
<comment type="subcellular location">
    <subcellularLocation>
        <location evidence="1">Nucleus</location>
    </subcellularLocation>
</comment>
<dbReference type="SMART" id="SM00249">
    <property type="entry name" value="PHD"/>
    <property type="match status" value="1"/>
</dbReference>
<feature type="compositionally biased region" description="Basic residues" evidence="6">
    <location>
        <begin position="189"/>
        <end position="202"/>
    </location>
</feature>
<feature type="chain" id="PRO_5034595634" evidence="8">
    <location>
        <begin position="17"/>
        <end position="308"/>
    </location>
</feature>
<feature type="compositionally biased region" description="Basic and acidic residues" evidence="6">
    <location>
        <begin position="203"/>
        <end position="212"/>
    </location>
</feature>
<keyword evidence="2" id="KW-0479">Metal-binding</keyword>
<reference evidence="10" key="3">
    <citation type="submission" date="2025-09" db="UniProtKB">
        <authorList>
            <consortium name="Ensembl"/>
        </authorList>
    </citation>
    <scope>IDENTIFICATION</scope>
</reference>
<evidence type="ECO:0000256" key="8">
    <source>
        <dbReference type="SAM" id="SignalP"/>
    </source>
</evidence>